<dbReference type="Gramene" id="TraesCS6B02G346900.1">
    <property type="protein sequence ID" value="TraesCS6B02G346900.1"/>
    <property type="gene ID" value="TraesCS6B02G346900"/>
</dbReference>
<name>A0A3B6PQ58_WHEAT</name>
<dbReference type="PANTHER" id="PTHR33463:SF209">
    <property type="entry name" value="DISEASE RESISTANCE PROTEIN RPS2-LIKE"/>
    <property type="match status" value="1"/>
</dbReference>
<accession>A0A3B6PQ58</accession>
<sequence>MWLLIKIIHHMIKFKGAIAKLEEAAARAHGRPARLDRLRSACRHLTGVDSHLTRMHDFLESDLPGGDRLGIWGRRGAGKTSLLTPLQQTKPYHALFDRVLYFALGGSSSVTDVQHCIGICLGYSYGVVTFLLLLDGLGAPVDLAAAGVPMPLGKGGRRQKVVVASEIPDVCALMGCTADNVVEIGCLGEDDAWGLFRDCVGDKIFQDSRIRPLAKEMVEACGGLPLALRMFDCPMSAIQDADEWRYMHKYLKARLPLSHEQLLDLLDNIGHW</sequence>
<dbReference type="InterPro" id="IPR027417">
    <property type="entry name" value="P-loop_NTPase"/>
</dbReference>
<evidence type="ECO:0000313" key="2">
    <source>
        <dbReference type="Proteomes" id="UP000019116"/>
    </source>
</evidence>
<dbReference type="AlphaFoldDB" id="A0A3B6PQ58"/>
<organism evidence="1">
    <name type="scientific">Triticum aestivum</name>
    <name type="common">Wheat</name>
    <dbReference type="NCBI Taxonomy" id="4565"/>
    <lineage>
        <taxon>Eukaryota</taxon>
        <taxon>Viridiplantae</taxon>
        <taxon>Streptophyta</taxon>
        <taxon>Embryophyta</taxon>
        <taxon>Tracheophyta</taxon>
        <taxon>Spermatophyta</taxon>
        <taxon>Magnoliopsida</taxon>
        <taxon>Liliopsida</taxon>
        <taxon>Poales</taxon>
        <taxon>Poaceae</taxon>
        <taxon>BOP clade</taxon>
        <taxon>Pooideae</taxon>
        <taxon>Triticodae</taxon>
        <taxon>Triticeae</taxon>
        <taxon>Triticinae</taxon>
        <taxon>Triticum</taxon>
    </lineage>
</organism>
<dbReference type="Gramene" id="TraesCAD_scaffold_159060_01G000100.1">
    <property type="protein sequence ID" value="TraesCAD_scaffold_159060_01G000100.1"/>
    <property type="gene ID" value="TraesCAD_scaffold_159060_01G000100"/>
</dbReference>
<dbReference type="EnsemblPlants" id="TraesCS6B02G346900.1">
    <property type="protein sequence ID" value="TraesCS6B02G346900.1"/>
    <property type="gene ID" value="TraesCS6B02G346900"/>
</dbReference>
<dbReference type="Gene3D" id="1.10.8.430">
    <property type="entry name" value="Helical domain of apoptotic protease-activating factors"/>
    <property type="match status" value="1"/>
</dbReference>
<dbReference type="SUPFAM" id="SSF52540">
    <property type="entry name" value="P-loop containing nucleoside triphosphate hydrolases"/>
    <property type="match status" value="1"/>
</dbReference>
<dbReference type="SMR" id="A0A3B6PQ58"/>
<protein>
    <submittedName>
        <fullName evidence="1">Uncharacterized protein</fullName>
    </submittedName>
</protein>
<dbReference type="Gramene" id="TraesCS6B03G0978100.1">
    <property type="protein sequence ID" value="TraesCS6B03G0978100.1.CDS"/>
    <property type="gene ID" value="TraesCS6B03G0978100"/>
</dbReference>
<dbReference type="PRINTS" id="PR00364">
    <property type="entry name" value="DISEASERSIST"/>
</dbReference>
<dbReference type="STRING" id="4565.A0A3B6PQ58"/>
<dbReference type="GO" id="GO:0043531">
    <property type="term" value="F:ADP binding"/>
    <property type="evidence" value="ECO:0007669"/>
    <property type="project" value="InterPro"/>
</dbReference>
<dbReference type="Gramene" id="TraesROB_scaffold_048910_01G000300.1">
    <property type="protein sequence ID" value="TraesROB_scaffold_048910_01G000300.1"/>
    <property type="gene ID" value="TraesROB_scaffold_048910_01G000300"/>
</dbReference>
<dbReference type="OMA" id="HCIGICL"/>
<dbReference type="InterPro" id="IPR042197">
    <property type="entry name" value="Apaf_helical"/>
</dbReference>
<proteinExistence type="predicted"/>
<keyword evidence="2" id="KW-1185">Reference proteome</keyword>
<dbReference type="GO" id="GO:0005524">
    <property type="term" value="F:ATP binding"/>
    <property type="evidence" value="ECO:0007669"/>
    <property type="project" value="UniProtKB-KW"/>
</dbReference>
<reference evidence="1" key="2">
    <citation type="submission" date="2018-10" db="UniProtKB">
        <authorList>
            <consortium name="EnsemblPlants"/>
        </authorList>
    </citation>
    <scope>IDENTIFICATION</scope>
</reference>
<dbReference type="PANTHER" id="PTHR33463">
    <property type="entry name" value="NB-ARC DOMAIN-CONTAINING PROTEIN-RELATED"/>
    <property type="match status" value="1"/>
</dbReference>
<reference evidence="1" key="1">
    <citation type="submission" date="2018-08" db="EMBL/GenBank/DDBJ databases">
        <authorList>
            <person name="Rossello M."/>
        </authorList>
    </citation>
    <scope>NUCLEOTIDE SEQUENCE [LARGE SCALE GENOMIC DNA]</scope>
    <source>
        <strain evidence="1">cv. Chinese Spring</strain>
    </source>
</reference>
<dbReference type="InterPro" id="IPR050905">
    <property type="entry name" value="Plant_NBS-LRR"/>
</dbReference>
<dbReference type="Gramene" id="TraesCLE_scaffold_028442_01G000400.1">
    <property type="protein sequence ID" value="TraesCLE_scaffold_028442_01G000400.1"/>
    <property type="gene ID" value="TraesCLE_scaffold_028442_01G000400"/>
</dbReference>
<dbReference type="Proteomes" id="UP000019116">
    <property type="component" value="Chromosome 6B"/>
</dbReference>
<evidence type="ECO:0000313" key="1">
    <source>
        <dbReference type="EnsemblPlants" id="TraesCS6B02G346900.1"/>
    </source>
</evidence>